<dbReference type="EMBL" id="ADLK01000057">
    <property type="protein sequence ID" value="KMW10930.1"/>
    <property type="molecule type" value="Genomic_DNA"/>
</dbReference>
<keyword evidence="1" id="KW-0472">Membrane</keyword>
<protein>
    <submittedName>
        <fullName evidence="2">Uncharacterized protein</fullName>
    </submittedName>
</protein>
<keyword evidence="1" id="KW-0812">Transmembrane</keyword>
<evidence type="ECO:0000313" key="3">
    <source>
        <dbReference type="Proteomes" id="UP000037392"/>
    </source>
</evidence>
<accession>A0A0J9E5P5</accession>
<gene>
    <name evidence="2" type="ORF">HMPREF9470_05493</name>
</gene>
<keyword evidence="1" id="KW-1133">Transmembrane helix</keyword>
<feature type="transmembrane region" description="Helical" evidence="1">
    <location>
        <begin position="36"/>
        <end position="58"/>
    </location>
</feature>
<organism evidence="2 3">
    <name type="scientific">[Clostridium] citroniae WAL-19142</name>
    <dbReference type="NCBI Taxonomy" id="742734"/>
    <lineage>
        <taxon>Bacteria</taxon>
        <taxon>Bacillati</taxon>
        <taxon>Bacillota</taxon>
        <taxon>Clostridia</taxon>
        <taxon>Lachnospirales</taxon>
        <taxon>Lachnospiraceae</taxon>
        <taxon>Enterocloster</taxon>
    </lineage>
</organism>
<dbReference type="Proteomes" id="UP000037392">
    <property type="component" value="Unassembled WGS sequence"/>
</dbReference>
<dbReference type="AlphaFoldDB" id="A0A0J9E5P5"/>
<evidence type="ECO:0000256" key="1">
    <source>
        <dbReference type="SAM" id="Phobius"/>
    </source>
</evidence>
<name>A0A0J9E5P5_9FIRM</name>
<proteinExistence type="predicted"/>
<reference evidence="2 3" key="1">
    <citation type="submission" date="2011-04" db="EMBL/GenBank/DDBJ databases">
        <title>The Genome Sequence of Clostridium citroniae WAL-19142.</title>
        <authorList>
            <consortium name="The Broad Institute Genome Sequencing Platform"/>
            <person name="Earl A."/>
            <person name="Ward D."/>
            <person name="Feldgarden M."/>
            <person name="Gevers D."/>
            <person name="Warren Y.A."/>
            <person name="Tyrrell K.L."/>
            <person name="Citron D.M."/>
            <person name="Goldstein E.J."/>
            <person name="Daigneault M."/>
            <person name="Allen-Vercoe E."/>
            <person name="Young S.K."/>
            <person name="Zeng Q."/>
            <person name="Gargeya S."/>
            <person name="Fitzgerald M."/>
            <person name="Haas B."/>
            <person name="Abouelleil A."/>
            <person name="Alvarado L."/>
            <person name="Arachchi H.M."/>
            <person name="Berlin A."/>
            <person name="Brown A."/>
            <person name="Chapman S.B."/>
            <person name="Chen Z."/>
            <person name="Dunbar C."/>
            <person name="Freedman E."/>
            <person name="Gearin G."/>
            <person name="Gellesch M."/>
            <person name="Goldberg J."/>
            <person name="Griggs A."/>
            <person name="Gujja S."/>
            <person name="Heilman E.R."/>
            <person name="Heiman D."/>
            <person name="Howarth C."/>
            <person name="Larson L."/>
            <person name="Lui A."/>
            <person name="MacDonald P.J."/>
            <person name="Mehta T."/>
            <person name="Montmayeur A."/>
            <person name="Murphy C."/>
            <person name="Neiman D."/>
            <person name="Pearson M."/>
            <person name="Priest M."/>
            <person name="Roberts A."/>
            <person name="Saif S."/>
            <person name="Shea T."/>
            <person name="Shenoy N."/>
            <person name="Sisk P."/>
            <person name="Stolte C."/>
            <person name="Sykes S."/>
            <person name="White J."/>
            <person name="Yandava C."/>
            <person name="Wortman J."/>
            <person name="Nusbaum C."/>
            <person name="Birren B."/>
        </authorList>
    </citation>
    <scope>NUCLEOTIDE SEQUENCE [LARGE SCALE GENOMIC DNA]</scope>
    <source>
        <strain evidence="2 3">WAL-19142</strain>
    </source>
</reference>
<sequence length="63" mass="7574">MKRWIQVAFFKALFISVVFNLICLIYGSVTRNPYKISLSLEVIFFLVIFVANLLEYLWRNRKK</sequence>
<dbReference type="PATRIC" id="fig|742734.4.peg.5874"/>
<feature type="transmembrane region" description="Helical" evidence="1">
    <location>
        <begin position="12"/>
        <end position="30"/>
    </location>
</feature>
<comment type="caution">
    <text evidence="2">The sequence shown here is derived from an EMBL/GenBank/DDBJ whole genome shotgun (WGS) entry which is preliminary data.</text>
</comment>
<evidence type="ECO:0000313" key="2">
    <source>
        <dbReference type="EMBL" id="KMW10930.1"/>
    </source>
</evidence>